<dbReference type="EMBL" id="PJQL01000474">
    <property type="protein sequence ID" value="RCH95371.1"/>
    <property type="molecule type" value="Genomic_DNA"/>
</dbReference>
<dbReference type="STRING" id="86630.A0A367K0E5"/>
<evidence type="ECO:0000313" key="3">
    <source>
        <dbReference type="EMBL" id="RCH95371.1"/>
    </source>
</evidence>
<evidence type="ECO:0000259" key="1">
    <source>
        <dbReference type="PROSITE" id="PS50275"/>
    </source>
</evidence>
<dbReference type="AlphaFoldDB" id="A0A367K0E5"/>
<evidence type="ECO:0008006" key="5">
    <source>
        <dbReference type="Google" id="ProtNLM"/>
    </source>
</evidence>
<name>A0A367K0E5_RHIAZ</name>
<keyword evidence="4" id="KW-1185">Reference proteome</keyword>
<dbReference type="OrthoDB" id="405996at2759"/>
<accession>A0A367K0E5</accession>
<dbReference type="GO" id="GO:0005783">
    <property type="term" value="C:endoplasmic reticulum"/>
    <property type="evidence" value="ECO:0007669"/>
    <property type="project" value="TreeGrafter"/>
</dbReference>
<dbReference type="PROSITE" id="PS51791">
    <property type="entry name" value="HSAC2"/>
    <property type="match status" value="1"/>
</dbReference>
<dbReference type="Pfam" id="PF02383">
    <property type="entry name" value="Syja_N"/>
    <property type="match status" value="1"/>
</dbReference>
<dbReference type="PROSITE" id="PS50275">
    <property type="entry name" value="SAC"/>
    <property type="match status" value="1"/>
</dbReference>
<feature type="domain" description="HSac2" evidence="2">
    <location>
        <begin position="620"/>
        <end position="771"/>
    </location>
</feature>
<protein>
    <recommendedName>
        <fullName evidence="5">Phosphatidylinositide phosphatase SAC2</fullName>
    </recommendedName>
</protein>
<dbReference type="InterPro" id="IPR002013">
    <property type="entry name" value="SAC_dom"/>
</dbReference>
<sequence>MHKEETIKLYVTTDSFVLVKEDQALEIEFDGLKMTKRDAYEPVNVVQSFEIFGILGFIEGFREKYMVVITAAQLRGYILEHPVYVIEKVACLSFDEHKACHRLSMQRTEGQEENHADPMKRPVKLTQSNSFITKIKKTFAKKKEEEILESITQEPALENNKVIIDNLEIPTTTTTLPLSSSVSSSSAVSTLEEEVDEEDEEEALLDARIVRQIVELFSKSMFIFSNTFDITNSFQRVHKNKTNSDVPLWKLVDKRFWWNEYLSRSLIEHNLDEWIIPVMQGTVQIEPCIIDGYNFEFILISRRSKERAGMRYQRRGINEDGQVANFVETEQIVIFKRDEINHIASFVQTRGSIPLFWSQSPYSLHPVPVLERTEKENSSAFEKHFKTQEELYGRQIVVNLAEVTGREAVIGSEYRKHVEDLGDPNIKYVEFDFHKETRGMKFENISRLSNSLYEDMTKLQYFWTAVDGSEHTYCEQGGVFRTNCMDCLDRTNVVQSAFGRSVLNLQLMRFGITEYPDQGIKYYNSFEKIFNNVWANNGDMISRMYAGTSALKGDFTRTGKRNFTGMMNDASNSLTRMYFNTVKDFWKQATIDFVLGYHKCEIFRYVPQSVKMSAEPGIERRWAKIRSDAIETSSQIVVADDETKITGWTLLSPSEPLKIRPKEFEEKVVILTEKALYVCSYNYDLEKVIQFKRLELGMITSVQVGVYILSSLTPASRNEEQNYGFIINHLTNGELVRWNTGSILNQNLGDLNIENDKEEEENTEASDTSFIAFKAVRYNVLGELDGKVDSCKKQIETIVQAICTASGHTPDDTDFIIHEPIISLKEAEKTDGLFKKMGHKIKQAIWL</sequence>
<feature type="domain" description="SAC" evidence="1">
    <location>
        <begin position="213"/>
        <end position="547"/>
    </location>
</feature>
<comment type="caution">
    <text evidence="3">The sequence shown here is derived from an EMBL/GenBank/DDBJ whole genome shotgun (WGS) entry which is preliminary data.</text>
</comment>
<dbReference type="Pfam" id="PF12456">
    <property type="entry name" value="hSac2"/>
    <property type="match status" value="1"/>
</dbReference>
<dbReference type="PANTHER" id="PTHR45662:SF7">
    <property type="entry name" value="SACI DOMAIN PROTEIN (AFU_ORTHOLOGUE AFUA_1G15890)"/>
    <property type="match status" value="1"/>
</dbReference>
<reference evidence="3 4" key="1">
    <citation type="journal article" date="2018" name="G3 (Bethesda)">
        <title>Phylogenetic and Phylogenomic Definition of Rhizopus Species.</title>
        <authorList>
            <person name="Gryganskyi A.P."/>
            <person name="Golan J."/>
            <person name="Dolatabadi S."/>
            <person name="Mondo S."/>
            <person name="Robb S."/>
            <person name="Idnurm A."/>
            <person name="Muszewska A."/>
            <person name="Steczkiewicz K."/>
            <person name="Masonjones S."/>
            <person name="Liao H.L."/>
            <person name="Gajdeczka M.T."/>
            <person name="Anike F."/>
            <person name="Vuek A."/>
            <person name="Anishchenko I.M."/>
            <person name="Voigt K."/>
            <person name="de Hoog G.S."/>
            <person name="Smith M.E."/>
            <person name="Heitman J."/>
            <person name="Vilgalys R."/>
            <person name="Stajich J.E."/>
        </authorList>
    </citation>
    <scope>NUCLEOTIDE SEQUENCE [LARGE SCALE GENOMIC DNA]</scope>
    <source>
        <strain evidence="3 4">CBS 357.93</strain>
    </source>
</reference>
<dbReference type="PANTHER" id="PTHR45662">
    <property type="entry name" value="PHOSPHATIDYLINOSITIDE PHOSPHATASE SAC1"/>
    <property type="match status" value="1"/>
</dbReference>
<dbReference type="GO" id="GO:0043812">
    <property type="term" value="F:phosphatidylinositol-4-phosphate phosphatase activity"/>
    <property type="evidence" value="ECO:0007669"/>
    <property type="project" value="TreeGrafter"/>
</dbReference>
<dbReference type="InterPro" id="IPR022158">
    <property type="entry name" value="Inositol_phosphatase"/>
</dbReference>
<organism evidence="3 4">
    <name type="scientific">Rhizopus azygosporus</name>
    <name type="common">Rhizopus microsporus var. azygosporus</name>
    <dbReference type="NCBI Taxonomy" id="86630"/>
    <lineage>
        <taxon>Eukaryota</taxon>
        <taxon>Fungi</taxon>
        <taxon>Fungi incertae sedis</taxon>
        <taxon>Mucoromycota</taxon>
        <taxon>Mucoromycotina</taxon>
        <taxon>Mucoromycetes</taxon>
        <taxon>Mucorales</taxon>
        <taxon>Mucorineae</taxon>
        <taxon>Rhizopodaceae</taxon>
        <taxon>Rhizopus</taxon>
    </lineage>
</organism>
<evidence type="ECO:0000313" key="4">
    <source>
        <dbReference type="Proteomes" id="UP000252139"/>
    </source>
</evidence>
<dbReference type="Proteomes" id="UP000252139">
    <property type="component" value="Unassembled WGS sequence"/>
</dbReference>
<dbReference type="GO" id="GO:0046856">
    <property type="term" value="P:phosphatidylinositol dephosphorylation"/>
    <property type="evidence" value="ECO:0007669"/>
    <property type="project" value="TreeGrafter"/>
</dbReference>
<evidence type="ECO:0000259" key="2">
    <source>
        <dbReference type="PROSITE" id="PS51791"/>
    </source>
</evidence>
<dbReference type="InterPro" id="IPR034753">
    <property type="entry name" value="hSac2"/>
</dbReference>
<gene>
    <name evidence="3" type="ORF">CU097_009354</name>
</gene>
<proteinExistence type="predicted"/>